<dbReference type="AlphaFoldDB" id="A0A1G2D005"/>
<dbReference type="EMBL" id="MHLL01000077">
    <property type="protein sequence ID" value="OGZ06802.1"/>
    <property type="molecule type" value="Genomic_DNA"/>
</dbReference>
<reference evidence="1 2" key="1">
    <citation type="journal article" date="2016" name="Nat. Commun.">
        <title>Thousands of microbial genomes shed light on interconnected biogeochemical processes in an aquifer system.</title>
        <authorList>
            <person name="Anantharaman K."/>
            <person name="Brown C.T."/>
            <person name="Hug L.A."/>
            <person name="Sharon I."/>
            <person name="Castelle C.J."/>
            <person name="Probst A.J."/>
            <person name="Thomas B.C."/>
            <person name="Singh A."/>
            <person name="Wilkins M.J."/>
            <person name="Karaoz U."/>
            <person name="Brodie E.L."/>
            <person name="Williams K.H."/>
            <person name="Hubbard S.S."/>
            <person name="Banfield J.F."/>
        </authorList>
    </citation>
    <scope>NUCLEOTIDE SEQUENCE [LARGE SCALE GENOMIC DNA]</scope>
</reference>
<evidence type="ECO:0000313" key="1">
    <source>
        <dbReference type="EMBL" id="OGZ06802.1"/>
    </source>
</evidence>
<gene>
    <name evidence="1" type="ORF">A3D65_00915</name>
</gene>
<accession>A0A1G2D005</accession>
<protein>
    <submittedName>
        <fullName evidence="1">Uncharacterized protein</fullName>
    </submittedName>
</protein>
<sequence length="204" mass="22409">MCSGTSSIYSLGEYNVPKRTFLPSFNPKGGDMKNDLPFAEGKKSTKLWLAGKPPKDYRWPCPPDRNIAPLIRALNTLPFLSTLYSCGGHIRTKKEVFELLAGGANATNMAEGDTFGAYSGAWLSFTTDGSAESVRFVRALKKMVGAWKDALFMKLSTGDHTFVVNITGAENGKPAKSFRGAQVLDKEAADRMEQIVALIRRHKR</sequence>
<proteinExistence type="predicted"/>
<evidence type="ECO:0000313" key="2">
    <source>
        <dbReference type="Proteomes" id="UP000177996"/>
    </source>
</evidence>
<name>A0A1G2D005_9BACT</name>
<dbReference type="Proteomes" id="UP000177996">
    <property type="component" value="Unassembled WGS sequence"/>
</dbReference>
<comment type="caution">
    <text evidence="1">The sequence shown here is derived from an EMBL/GenBank/DDBJ whole genome shotgun (WGS) entry which is preliminary data.</text>
</comment>
<organism evidence="1 2">
    <name type="scientific">Candidatus Lloydbacteria bacterium RIFCSPHIGHO2_02_FULL_50_13</name>
    <dbReference type="NCBI Taxonomy" id="1798661"/>
    <lineage>
        <taxon>Bacteria</taxon>
        <taxon>Candidatus Lloydiibacteriota</taxon>
    </lineage>
</organism>